<dbReference type="Proteomes" id="UP000265703">
    <property type="component" value="Unassembled WGS sequence"/>
</dbReference>
<dbReference type="AlphaFoldDB" id="A0A397TMZ4"/>
<comment type="caution">
    <text evidence="1">The sequence shown here is derived from an EMBL/GenBank/DDBJ whole genome shotgun (WGS) entry which is preliminary data.</text>
</comment>
<sequence>MCTEKTSAEEMHSIIHEAHEQAIAFAQILEFVGYKDFFYGGTFININCELNEISEAADLVNGCVFDLKENNNLDLKQSQVEINLIYSYSNEKITQELNEMAFQTGILSSEKLDILFLVSQRHKHEAYSSQRMERIQITPRYETDDLASNFNSNKINNIIALNQNEGAKSGIIRAKRWQQRNRLETLERHSNAPALPRISVANVTTENPAKCGGYAFALFGSKIYLVQFLAMYRQSSNYHSYVDDTVTCIDSLSYISVRVYEEQAPNIFGCFSVIESRKVPTSKHSFSKLIKSSGTYLKKIRIIEDKVQQDDSKRIIQAIY</sequence>
<name>A0A397TMZ4_9GLOM</name>
<gene>
    <name evidence="1" type="ORF">C1645_812283</name>
</gene>
<evidence type="ECO:0000313" key="2">
    <source>
        <dbReference type="Proteomes" id="UP000265703"/>
    </source>
</evidence>
<reference evidence="1 2" key="1">
    <citation type="submission" date="2018-06" db="EMBL/GenBank/DDBJ databases">
        <title>Comparative genomics reveals the genomic features of Rhizophagus irregularis, R. cerebriforme, R. diaphanum and Gigaspora rosea, and their symbiotic lifestyle signature.</title>
        <authorList>
            <person name="Morin E."/>
            <person name="San Clemente H."/>
            <person name="Chen E.C.H."/>
            <person name="De La Providencia I."/>
            <person name="Hainaut M."/>
            <person name="Kuo A."/>
            <person name="Kohler A."/>
            <person name="Murat C."/>
            <person name="Tang N."/>
            <person name="Roy S."/>
            <person name="Loubradou J."/>
            <person name="Henrissat B."/>
            <person name="Grigoriev I.V."/>
            <person name="Corradi N."/>
            <person name="Roux C."/>
            <person name="Martin F.M."/>
        </authorList>
    </citation>
    <scope>NUCLEOTIDE SEQUENCE [LARGE SCALE GENOMIC DNA]</scope>
    <source>
        <strain evidence="1 2">DAOM 227022</strain>
    </source>
</reference>
<evidence type="ECO:0000313" key="1">
    <source>
        <dbReference type="EMBL" id="RIA98799.1"/>
    </source>
</evidence>
<dbReference type="EMBL" id="QKYT01000011">
    <property type="protein sequence ID" value="RIA98799.1"/>
    <property type="molecule type" value="Genomic_DNA"/>
</dbReference>
<dbReference type="OrthoDB" id="2342036at2759"/>
<proteinExistence type="predicted"/>
<keyword evidence="2" id="KW-1185">Reference proteome</keyword>
<accession>A0A397TMZ4</accession>
<protein>
    <submittedName>
        <fullName evidence="1">Uncharacterized protein</fullName>
    </submittedName>
</protein>
<dbReference type="STRING" id="658196.A0A397TMZ4"/>
<organism evidence="1 2">
    <name type="scientific">Glomus cerebriforme</name>
    <dbReference type="NCBI Taxonomy" id="658196"/>
    <lineage>
        <taxon>Eukaryota</taxon>
        <taxon>Fungi</taxon>
        <taxon>Fungi incertae sedis</taxon>
        <taxon>Mucoromycota</taxon>
        <taxon>Glomeromycotina</taxon>
        <taxon>Glomeromycetes</taxon>
        <taxon>Glomerales</taxon>
        <taxon>Glomeraceae</taxon>
        <taxon>Glomus</taxon>
    </lineage>
</organism>